<sequence>MAYDCMNTKHPVVVVGGGFGGVSVARRLLKLDIPVTLISETNYFTFTPLLHEVATGILTSDDITFEYASFFKNRKFAFIRGRVEKVDFDRRVVLVEGAEVSYGDVVIATGASTNFYDLKGREHAFELKSIEDAARVKKRMIELGQGVDGEVNVNVIGGGPTGIELVFEMELFLKQLRRNNPRLRYHLRVIQLGHVILPIFPEGIQRRAMKRLHRRGIAVELETAAERLTAETVETNRGSFVSNLTIMAAGVTPNVDCLKDASEALERGHVEVDVHLRVKGKEHAFALGDVIHLEDVPIPKLAQTATAQAEVVAENIIRARSRRPLRAYAPRVRGLLVSFGYGDGAGRIGPFTITGVPVWYVWRTVYLFKTPGLSNKLRVAFSWTIELFSKRNLAEE</sequence>
<dbReference type="Gene3D" id="3.50.50.100">
    <property type="match status" value="1"/>
</dbReference>
<organism evidence="7 8">
    <name type="scientific">Candidatus Uhrbacteria bacterium GW2011_GWC2_53_7</name>
    <dbReference type="NCBI Taxonomy" id="1618986"/>
    <lineage>
        <taxon>Bacteria</taxon>
        <taxon>Candidatus Uhriibacteriota</taxon>
    </lineage>
</organism>
<dbReference type="InterPro" id="IPR023753">
    <property type="entry name" value="FAD/NAD-binding_dom"/>
</dbReference>
<evidence type="ECO:0000256" key="1">
    <source>
        <dbReference type="ARBA" id="ARBA00001974"/>
    </source>
</evidence>
<gene>
    <name evidence="7" type="ORF">UY82_C0020G0001</name>
</gene>
<dbReference type="GO" id="GO:0019646">
    <property type="term" value="P:aerobic electron transport chain"/>
    <property type="evidence" value="ECO:0007669"/>
    <property type="project" value="TreeGrafter"/>
</dbReference>
<comment type="caution">
    <text evidence="7">The sequence shown here is derived from an EMBL/GenBank/DDBJ whole genome shotgun (WGS) entry which is preliminary data.</text>
</comment>
<feature type="domain" description="FAD/NAD(P)-binding" evidence="6">
    <location>
        <begin position="11"/>
        <end position="309"/>
    </location>
</feature>
<dbReference type="Pfam" id="PF07992">
    <property type="entry name" value="Pyr_redox_2"/>
    <property type="match status" value="1"/>
</dbReference>
<protein>
    <submittedName>
        <fullName evidence="7">FAD-dependent pyridine nucleotide-disulfide oxidoreductase</fullName>
    </submittedName>
</protein>
<accession>A0A0G1Y068</accession>
<evidence type="ECO:0000256" key="4">
    <source>
        <dbReference type="ARBA" id="ARBA00022827"/>
    </source>
</evidence>
<evidence type="ECO:0000259" key="6">
    <source>
        <dbReference type="Pfam" id="PF07992"/>
    </source>
</evidence>
<dbReference type="InterPro" id="IPR051169">
    <property type="entry name" value="NADH-Q_oxidoreductase"/>
</dbReference>
<dbReference type="InterPro" id="IPR036188">
    <property type="entry name" value="FAD/NAD-bd_sf"/>
</dbReference>
<proteinExistence type="inferred from homology"/>
<keyword evidence="4" id="KW-0274">FAD</keyword>
<evidence type="ECO:0000256" key="3">
    <source>
        <dbReference type="ARBA" id="ARBA00022630"/>
    </source>
</evidence>
<keyword evidence="5" id="KW-0560">Oxidoreductase</keyword>
<dbReference type="PRINTS" id="PR00411">
    <property type="entry name" value="PNDRDTASEI"/>
</dbReference>
<dbReference type="Proteomes" id="UP000033865">
    <property type="component" value="Unassembled WGS sequence"/>
</dbReference>
<dbReference type="PANTHER" id="PTHR42913">
    <property type="entry name" value="APOPTOSIS-INDUCING FACTOR 1"/>
    <property type="match status" value="1"/>
</dbReference>
<evidence type="ECO:0000313" key="7">
    <source>
        <dbReference type="EMBL" id="KKW36540.1"/>
    </source>
</evidence>
<reference evidence="7 8" key="1">
    <citation type="journal article" date="2015" name="Nature">
        <title>rRNA introns, odd ribosomes, and small enigmatic genomes across a large radiation of phyla.</title>
        <authorList>
            <person name="Brown C.T."/>
            <person name="Hug L.A."/>
            <person name="Thomas B.C."/>
            <person name="Sharon I."/>
            <person name="Castelle C.J."/>
            <person name="Singh A."/>
            <person name="Wilkins M.J."/>
            <person name="Williams K.H."/>
            <person name="Banfield J.F."/>
        </authorList>
    </citation>
    <scope>NUCLEOTIDE SEQUENCE [LARGE SCALE GENOMIC DNA]</scope>
</reference>
<comment type="similarity">
    <text evidence="2">Belongs to the NADH dehydrogenase family.</text>
</comment>
<dbReference type="PRINTS" id="PR00368">
    <property type="entry name" value="FADPNR"/>
</dbReference>
<evidence type="ECO:0000256" key="5">
    <source>
        <dbReference type="ARBA" id="ARBA00023002"/>
    </source>
</evidence>
<dbReference type="SUPFAM" id="SSF51905">
    <property type="entry name" value="FAD/NAD(P)-binding domain"/>
    <property type="match status" value="1"/>
</dbReference>
<keyword evidence="3" id="KW-0285">Flavoprotein</keyword>
<dbReference type="EMBL" id="LCRN01000020">
    <property type="protein sequence ID" value="KKW36540.1"/>
    <property type="molecule type" value="Genomic_DNA"/>
</dbReference>
<dbReference type="AlphaFoldDB" id="A0A0G1Y068"/>
<dbReference type="GO" id="GO:0003955">
    <property type="term" value="F:NAD(P)H dehydrogenase (quinone) activity"/>
    <property type="evidence" value="ECO:0007669"/>
    <property type="project" value="TreeGrafter"/>
</dbReference>
<dbReference type="PANTHER" id="PTHR42913:SF3">
    <property type="entry name" value="64 KDA MITOCHONDRIAL NADH DEHYDROGENASE (EUROFUNG)"/>
    <property type="match status" value="1"/>
</dbReference>
<evidence type="ECO:0000256" key="2">
    <source>
        <dbReference type="ARBA" id="ARBA00005272"/>
    </source>
</evidence>
<evidence type="ECO:0000313" key="8">
    <source>
        <dbReference type="Proteomes" id="UP000033865"/>
    </source>
</evidence>
<comment type="cofactor">
    <cofactor evidence="1">
        <name>FAD</name>
        <dbReference type="ChEBI" id="CHEBI:57692"/>
    </cofactor>
</comment>
<name>A0A0G1Y068_9BACT</name>